<dbReference type="InterPro" id="IPR014004">
    <property type="entry name" value="Transpt-assoc_nodulatn_dom_bac"/>
</dbReference>
<dbReference type="PROSITE" id="PS50914">
    <property type="entry name" value="BON"/>
    <property type="match status" value="3"/>
</dbReference>
<evidence type="ECO:0000313" key="4">
    <source>
        <dbReference type="Proteomes" id="UP000019146"/>
    </source>
</evidence>
<proteinExistence type="predicted"/>
<feature type="domain" description="BON" evidence="2">
    <location>
        <begin position="78"/>
        <end position="146"/>
    </location>
</feature>
<gene>
    <name evidence="3" type="ORF">K788_0004516</name>
</gene>
<dbReference type="Proteomes" id="UP000019146">
    <property type="component" value="Chromosome 1"/>
</dbReference>
<name>A0A0P0RB27_9BURK</name>
<sequence>MKSDRQLQKEVEEELEWDPAVTATDIGVEVTDRVVTLSGHPPSYAEKLAAEKAAHRVAGVRAVVVEMQVRLPQKDERTDEDIGIAVHDIVHWTVGLPDDSVKVQVEKGWVTLTGVVDWAYQSHVVARAISHMRGVRGVANRIEVRGNVASEDIAAKIAQAMQRHAEREVRHIGIDVKDGTVTLTGKVGSYAERSVARGAAWSAPGVRAVVDDIVVE</sequence>
<dbReference type="SMART" id="SM00749">
    <property type="entry name" value="BON"/>
    <property type="match status" value="3"/>
</dbReference>
<dbReference type="PANTHER" id="PTHR34606">
    <property type="entry name" value="BON DOMAIN-CONTAINING PROTEIN"/>
    <property type="match status" value="1"/>
</dbReference>
<dbReference type="GeneID" id="69969340"/>
<evidence type="ECO:0000256" key="1">
    <source>
        <dbReference type="ARBA" id="ARBA00022729"/>
    </source>
</evidence>
<dbReference type="KEGG" id="bcai:K788_0004516"/>
<reference evidence="3 4" key="1">
    <citation type="journal article" date="2014" name="Genome Announc.">
        <title>Draft Genome Sequence of the Haloacid-Degrading Burkholderia caribensis Strain MBA4.</title>
        <authorList>
            <person name="Pan Y."/>
            <person name="Kong K.F."/>
            <person name="Tsang J.S."/>
        </authorList>
    </citation>
    <scope>NUCLEOTIDE SEQUENCE [LARGE SCALE GENOMIC DNA]</scope>
    <source>
        <strain evidence="3 4">MBA4</strain>
    </source>
</reference>
<dbReference type="Gene3D" id="3.30.1340.30">
    <property type="match status" value="3"/>
</dbReference>
<dbReference type="EMBL" id="CP012746">
    <property type="protein sequence ID" value="ALL65266.1"/>
    <property type="molecule type" value="Genomic_DNA"/>
</dbReference>
<evidence type="ECO:0000313" key="3">
    <source>
        <dbReference type="EMBL" id="ALL65266.1"/>
    </source>
</evidence>
<accession>A0A0P0RB27</accession>
<dbReference type="Pfam" id="PF04972">
    <property type="entry name" value="BON"/>
    <property type="match status" value="3"/>
</dbReference>
<keyword evidence="1" id="KW-0732">Signal</keyword>
<organism evidence="3 4">
    <name type="scientific">Paraburkholderia caribensis MBA4</name>
    <dbReference type="NCBI Taxonomy" id="1323664"/>
    <lineage>
        <taxon>Bacteria</taxon>
        <taxon>Pseudomonadati</taxon>
        <taxon>Pseudomonadota</taxon>
        <taxon>Betaproteobacteria</taxon>
        <taxon>Burkholderiales</taxon>
        <taxon>Burkholderiaceae</taxon>
        <taxon>Paraburkholderia</taxon>
    </lineage>
</organism>
<dbReference type="InterPro" id="IPR007055">
    <property type="entry name" value="BON_dom"/>
</dbReference>
<evidence type="ECO:0000259" key="2">
    <source>
        <dbReference type="PROSITE" id="PS50914"/>
    </source>
</evidence>
<dbReference type="PANTHER" id="PTHR34606:SF4">
    <property type="entry name" value="OUTER MEMBRANE LIPOPROTEIN DOLP"/>
    <property type="match status" value="1"/>
</dbReference>
<dbReference type="RefSeq" id="WP_036005388.1">
    <property type="nucleotide sequence ID" value="NZ_CP012746.1"/>
</dbReference>
<feature type="domain" description="BON" evidence="2">
    <location>
        <begin position="149"/>
        <end position="216"/>
    </location>
</feature>
<dbReference type="InterPro" id="IPR051686">
    <property type="entry name" value="Lipoprotein_DolP"/>
</dbReference>
<feature type="domain" description="BON" evidence="2">
    <location>
        <begin position="3"/>
        <end position="71"/>
    </location>
</feature>
<protein>
    <submittedName>
        <fullName evidence="3">Osmotically inducible protein Y</fullName>
    </submittedName>
</protein>
<dbReference type="AlphaFoldDB" id="A0A0P0RB27"/>